<feature type="transmembrane region" description="Helical" evidence="2">
    <location>
        <begin position="44"/>
        <end position="66"/>
    </location>
</feature>
<name>A0A914I5I6_GLORO</name>
<dbReference type="InterPro" id="IPR029058">
    <property type="entry name" value="AB_hydrolase_fold"/>
</dbReference>
<reference evidence="5" key="1">
    <citation type="submission" date="2022-11" db="UniProtKB">
        <authorList>
            <consortium name="WormBaseParasite"/>
        </authorList>
    </citation>
    <scope>IDENTIFICATION</scope>
</reference>
<dbReference type="InterPro" id="IPR050309">
    <property type="entry name" value="Type-B_Carboxylest/Lipase"/>
</dbReference>
<protein>
    <submittedName>
        <fullName evidence="5">Carboxylesterase type B domain-containing protein</fullName>
    </submittedName>
</protein>
<proteinExistence type="predicted"/>
<dbReference type="AlphaFoldDB" id="A0A914I5I6"/>
<dbReference type="SUPFAM" id="SSF53474">
    <property type="entry name" value="alpha/beta-Hydrolases"/>
    <property type="match status" value="1"/>
</dbReference>
<accession>A0A914I5I6</accession>
<feature type="compositionally biased region" description="Basic and acidic residues" evidence="1">
    <location>
        <begin position="1067"/>
        <end position="1127"/>
    </location>
</feature>
<dbReference type="InterPro" id="IPR002018">
    <property type="entry name" value="CarbesteraseB"/>
</dbReference>
<evidence type="ECO:0000313" key="5">
    <source>
        <dbReference type="WBParaSite" id="Gr19_v10_g7704.t1"/>
    </source>
</evidence>
<keyword evidence="2" id="KW-0472">Membrane</keyword>
<feature type="region of interest" description="Disordered" evidence="1">
    <location>
        <begin position="1064"/>
        <end position="1171"/>
    </location>
</feature>
<keyword evidence="2" id="KW-1133">Transmembrane helix</keyword>
<dbReference type="WBParaSite" id="Gr19_v10_g7704.t1">
    <property type="protein sequence ID" value="Gr19_v10_g7704.t1"/>
    <property type="gene ID" value="Gr19_v10_g7704"/>
</dbReference>
<dbReference type="Proteomes" id="UP000887572">
    <property type="component" value="Unplaced"/>
</dbReference>
<dbReference type="Gene3D" id="3.40.50.1820">
    <property type="entry name" value="alpha/beta hydrolase"/>
    <property type="match status" value="1"/>
</dbReference>
<feature type="domain" description="Carboxylesterase type B" evidence="3">
    <location>
        <begin position="94"/>
        <end position="609"/>
    </location>
</feature>
<dbReference type="Pfam" id="PF00135">
    <property type="entry name" value="COesterase"/>
    <property type="match status" value="1"/>
</dbReference>
<evidence type="ECO:0000256" key="1">
    <source>
        <dbReference type="SAM" id="MobiDB-lite"/>
    </source>
</evidence>
<keyword evidence="2" id="KW-0812">Transmembrane</keyword>
<evidence type="ECO:0000313" key="4">
    <source>
        <dbReference type="Proteomes" id="UP000887572"/>
    </source>
</evidence>
<dbReference type="PANTHER" id="PTHR11559">
    <property type="entry name" value="CARBOXYLESTERASE"/>
    <property type="match status" value="1"/>
</dbReference>
<organism evidence="4 5">
    <name type="scientific">Globodera rostochiensis</name>
    <name type="common">Golden nematode worm</name>
    <name type="synonym">Heterodera rostochiensis</name>
    <dbReference type="NCBI Taxonomy" id="31243"/>
    <lineage>
        <taxon>Eukaryota</taxon>
        <taxon>Metazoa</taxon>
        <taxon>Ecdysozoa</taxon>
        <taxon>Nematoda</taxon>
        <taxon>Chromadorea</taxon>
        <taxon>Rhabditida</taxon>
        <taxon>Tylenchina</taxon>
        <taxon>Tylenchomorpha</taxon>
        <taxon>Tylenchoidea</taxon>
        <taxon>Heteroderidae</taxon>
        <taxon>Heteroderinae</taxon>
        <taxon>Globodera</taxon>
    </lineage>
</organism>
<evidence type="ECO:0000259" key="3">
    <source>
        <dbReference type="Pfam" id="PF00135"/>
    </source>
</evidence>
<evidence type="ECO:0000256" key="2">
    <source>
        <dbReference type="SAM" id="Phobius"/>
    </source>
</evidence>
<keyword evidence="4" id="KW-1185">Reference proteome</keyword>
<sequence>MAYPVHPRFGTYSTRRAHSSADYKGEERPPHYSTSICCSRGRDVLLFSLFGALALTLTLLVAIQIVSFRERNPTSDLFTELRVNVDGDELELFGRKLMVDDGEYFLDIPYSIATPRFQPSQVAPFPGGFSAIHYGNGCPNGFSRTKPAPGINWNPPPLELVPVSEQCHTLNIYRCPNSKSSKQLLPVLVYISEGHWLKRSNANLEPSTTIRRLACAGDGMVVVSINYRMGPYGLFSAPHWPSAQRELALWDIRTALEWAQLNIAHFGGHRAHVTVMAKGDGARLVSLLGLLPGTQSLFKRQILLSGSAFMPVLLQPAPSLNRTSSFDAAMRFAIAAKCVDEREWEVVKASRDKTALAQNEMEARKKLDACVATLGHDAIVVADSLIQRSTFLRWPLLSGDSSSAIPSNPFTNIPSTATMIVICTSEKQWMSGKTEGGHAEDFRKRMDEADDTFRKRLEEAVREEVLERMRRMDDLAGLKYSEEVIRHYVERIGGQGEDPDDLINRIKTDFFLIGPALLEAFVRARLGSARVFGLHFRSSTNVSLADAAEVASNLANPWAASQPSCVDDLLFNPTPRGHNAEEQEQKAVRIFAEMITNFVTYGDPNPDGSAGDGFLPTVYRREKANCEDRPRWLSLNNGTMFNGLELLFGHNLLSENAHFWLSGMAKRMGIVHDGDISGAFCAFVPARFDGRPELDTCECGKIADSCEGQKCFAKLELFPEESVAVLQKGCINGLPPGIDGCNFSGQTESVHCYCSGQFCNDRKELNNFSPAPLPVLECCECSQPGGDDQCPMESCLRSCRGNYCLVDFDGVDQGCGQGMPRLQNFLRIPNYLSTFQGGIACAHYKASDETAVNGCVCTEPSGMCNQRNRTIHRQMENVLTRRADDLNYCYSLSVRTDRGPFDADIYRRSTTCEGHYCFLSLSTRELVVEPDSESIDAEVVKFVGKSKQKYELLAGCLKVDDDKKVSMGCTVEYSLNLTEPLSVHCICDSHLCNYFDLLARAANGTLPPEETTLATTNGRMITQDALQENGSVGLSWTTAAGNFTAFFLILNAIIWIKIVHLEEEEEEKRKKGEGREGKKHNEKEEEEEEKRKKGEGREGKKHNEKEEEEEEKRKKGEGREGKKHNEKEEEEGASPPTRWNGGGESGRPSNNACLSPFLQFVPPPACNTLPIFCSDQSVESISES</sequence>